<keyword evidence="3" id="KW-1185">Reference proteome</keyword>
<dbReference type="PANTHER" id="PTHR34461:SF2">
    <property type="entry name" value="EXPRESSED PROTEIN"/>
    <property type="match status" value="1"/>
</dbReference>
<sequence length="640" mass="72343">MELRSCSHLHFIRTVKAGLEIKIPNVVRGRPALKFKPVKDLYDYGVSSSHGLLPEKVEVEDLPFDCYSFQIESKFIPVAESTIRVEPGTSQCNFSPGDGVKVDLDDLVTLKQIKETCKAKKRKRYTFVSLGKETIENCSILKEEHPYSQPQDECDLLEPLSLWKSRLSKKRKSKRKVMSKNVSTAFENDLSAVKSEQIPIDQDFFHSEDDLPVPINIKVEFPVHDYTDCQNAIHEIQESSFSFNNDGCGSMVVSDKEPGMATDCVFDAGALDFCTTEPLCCLSDASCYNYMEFADSHSYLDVITLGREIIMVDDPQMTDYQLSDMPLLEYKEQNQNISPLQLDDPCESVIPLQDYKEPCCFISPLQHNDPCRTIISSEGHTSEELVPSMEVENFCHSVVQHPPENLLSARKVISPTSQEKLCLAMESSEPDDLEYYRYMGKLCYRKKSENKSSGVKGPNQARRAEVVDQTVKKQKNKRKMFNSRANQKAHPSRDVPPISTGCPTIESLSENAILFSQQQMSDFEYIATKLAQELKSMRDIVEAASQSGVYPAASLKYNTEEVRIAIKNATRTEETTRRWLSVTARNCSRFCKIMKLTEKHSDTSEIVVHKVRKKIVFADEAGGKLCHVKVFDNSTPSLAV</sequence>
<reference evidence="2 3" key="1">
    <citation type="journal article" date="2020" name="Nat. Commun.">
        <title>Genome of Tripterygium wilfordii and identification of cytochrome P450 involved in triptolide biosynthesis.</title>
        <authorList>
            <person name="Tu L."/>
            <person name="Su P."/>
            <person name="Zhang Z."/>
            <person name="Gao L."/>
            <person name="Wang J."/>
            <person name="Hu T."/>
            <person name="Zhou J."/>
            <person name="Zhang Y."/>
            <person name="Zhao Y."/>
            <person name="Liu Y."/>
            <person name="Song Y."/>
            <person name="Tong Y."/>
            <person name="Lu Y."/>
            <person name="Yang J."/>
            <person name="Xu C."/>
            <person name="Jia M."/>
            <person name="Peters R.J."/>
            <person name="Huang L."/>
            <person name="Gao W."/>
        </authorList>
    </citation>
    <scope>NUCLEOTIDE SEQUENCE [LARGE SCALE GENOMIC DNA]</scope>
    <source>
        <strain evidence="3">cv. XIE 37</strain>
        <tissue evidence="2">Leaf</tissue>
    </source>
</reference>
<feature type="region of interest" description="Disordered" evidence="1">
    <location>
        <begin position="449"/>
        <end position="498"/>
    </location>
</feature>
<dbReference type="AlphaFoldDB" id="A0A7J7CZ98"/>
<dbReference type="EMBL" id="JAAARO010000012">
    <property type="protein sequence ID" value="KAF5739393.1"/>
    <property type="molecule type" value="Genomic_DNA"/>
</dbReference>
<feature type="compositionally biased region" description="Basic residues" evidence="1">
    <location>
        <begin position="472"/>
        <end position="481"/>
    </location>
</feature>
<dbReference type="InParanoid" id="A0A7J7CZ98"/>
<dbReference type="Proteomes" id="UP000593562">
    <property type="component" value="Unassembled WGS sequence"/>
</dbReference>
<name>A0A7J7CZ98_TRIWF</name>
<accession>A0A7J7CZ98</accession>
<dbReference type="PANTHER" id="PTHR34461">
    <property type="entry name" value="EXPRESSED PROTEIN"/>
    <property type="match status" value="1"/>
</dbReference>
<dbReference type="FunCoup" id="A0A7J7CZ98">
    <property type="interactions" value="181"/>
</dbReference>
<evidence type="ECO:0000313" key="2">
    <source>
        <dbReference type="EMBL" id="KAF5739393.1"/>
    </source>
</evidence>
<evidence type="ECO:0000313" key="3">
    <source>
        <dbReference type="Proteomes" id="UP000593562"/>
    </source>
</evidence>
<evidence type="ECO:0000256" key="1">
    <source>
        <dbReference type="SAM" id="MobiDB-lite"/>
    </source>
</evidence>
<proteinExistence type="predicted"/>
<comment type="caution">
    <text evidence="2">The sequence shown here is derived from an EMBL/GenBank/DDBJ whole genome shotgun (WGS) entry which is preliminary data.</text>
</comment>
<gene>
    <name evidence="2" type="ORF">HS088_TW12G00598</name>
</gene>
<organism evidence="2 3">
    <name type="scientific">Tripterygium wilfordii</name>
    <name type="common">Thunder God vine</name>
    <dbReference type="NCBI Taxonomy" id="458696"/>
    <lineage>
        <taxon>Eukaryota</taxon>
        <taxon>Viridiplantae</taxon>
        <taxon>Streptophyta</taxon>
        <taxon>Embryophyta</taxon>
        <taxon>Tracheophyta</taxon>
        <taxon>Spermatophyta</taxon>
        <taxon>Magnoliopsida</taxon>
        <taxon>eudicotyledons</taxon>
        <taxon>Gunneridae</taxon>
        <taxon>Pentapetalae</taxon>
        <taxon>rosids</taxon>
        <taxon>fabids</taxon>
        <taxon>Celastrales</taxon>
        <taxon>Celastraceae</taxon>
        <taxon>Tripterygium</taxon>
    </lineage>
</organism>
<protein>
    <submittedName>
        <fullName evidence="2">Uncharacterized protein</fullName>
    </submittedName>
</protein>